<dbReference type="GO" id="GO:0003886">
    <property type="term" value="F:DNA (cytosine-5-)-methyltransferase activity"/>
    <property type="evidence" value="ECO:0007669"/>
    <property type="project" value="UniProtKB-EC"/>
</dbReference>
<dbReference type="InterPro" id="IPR001525">
    <property type="entry name" value="C5_MeTfrase"/>
</dbReference>
<evidence type="ECO:0000313" key="7">
    <source>
        <dbReference type="EMBL" id="QDX92043.1"/>
    </source>
</evidence>
<accession>A0A518V4X1</accession>
<dbReference type="EC" id="2.1.1.37" evidence="1"/>
<organism evidence="7 8">
    <name type="scientific">Brevibacillus laterosporus</name>
    <name type="common">Bacillus laterosporus</name>
    <dbReference type="NCBI Taxonomy" id="1465"/>
    <lineage>
        <taxon>Bacteria</taxon>
        <taxon>Bacillati</taxon>
        <taxon>Bacillota</taxon>
        <taxon>Bacilli</taxon>
        <taxon>Bacillales</taxon>
        <taxon>Paenibacillaceae</taxon>
        <taxon>Brevibacillus</taxon>
    </lineage>
</organism>
<dbReference type="InterPro" id="IPR029063">
    <property type="entry name" value="SAM-dependent_MTases_sf"/>
</dbReference>
<keyword evidence="5" id="KW-0680">Restriction system</keyword>
<proteinExistence type="inferred from homology"/>
<dbReference type="Gene3D" id="3.90.120.10">
    <property type="entry name" value="DNA Methylase, subunit A, domain 2"/>
    <property type="match status" value="1"/>
</dbReference>
<dbReference type="GO" id="GO:0032259">
    <property type="term" value="P:methylation"/>
    <property type="evidence" value="ECO:0007669"/>
    <property type="project" value="UniProtKB-KW"/>
</dbReference>
<protein>
    <recommendedName>
        <fullName evidence="1">DNA (cytosine-5-)-methyltransferase</fullName>
        <ecNumber evidence="1">2.1.1.37</ecNumber>
    </recommendedName>
</protein>
<gene>
    <name evidence="7" type="ORF">EEL30_06475</name>
</gene>
<dbReference type="REBASE" id="364132">
    <property type="entry name" value="M.Bla1821LORF6475P"/>
</dbReference>
<dbReference type="EMBL" id="CP033464">
    <property type="protein sequence ID" value="QDX92043.1"/>
    <property type="molecule type" value="Genomic_DNA"/>
</dbReference>
<dbReference type="PANTHER" id="PTHR10629:SF52">
    <property type="entry name" value="DNA (CYTOSINE-5)-METHYLTRANSFERASE 1"/>
    <property type="match status" value="1"/>
</dbReference>
<name>A0A518V4X1_BRELA</name>
<dbReference type="PROSITE" id="PS51679">
    <property type="entry name" value="SAM_MT_C5"/>
    <property type="match status" value="1"/>
</dbReference>
<evidence type="ECO:0000313" key="8">
    <source>
        <dbReference type="Proteomes" id="UP000319432"/>
    </source>
</evidence>
<evidence type="ECO:0000256" key="5">
    <source>
        <dbReference type="ARBA" id="ARBA00022747"/>
    </source>
</evidence>
<keyword evidence="2 6" id="KW-0489">Methyltransferase</keyword>
<dbReference type="GO" id="GO:0044027">
    <property type="term" value="P:negative regulation of gene expression via chromosomal CpG island methylation"/>
    <property type="evidence" value="ECO:0007669"/>
    <property type="project" value="TreeGrafter"/>
</dbReference>
<keyword evidence="8" id="KW-1185">Reference proteome</keyword>
<keyword evidence="4 6" id="KW-0949">S-adenosyl-L-methionine</keyword>
<evidence type="ECO:0000256" key="4">
    <source>
        <dbReference type="ARBA" id="ARBA00022691"/>
    </source>
</evidence>
<evidence type="ECO:0000256" key="1">
    <source>
        <dbReference type="ARBA" id="ARBA00011975"/>
    </source>
</evidence>
<reference evidence="7 8" key="1">
    <citation type="submission" date="2018-11" db="EMBL/GenBank/DDBJ databases">
        <title>Phylogenetic determinants of toxin gene distribution in genomes of Brevibacillus laterosporus.</title>
        <authorList>
            <person name="Glare T.R."/>
            <person name="Durrant A."/>
            <person name="Berry C."/>
            <person name="Palma L."/>
            <person name="Ormskirk M."/>
            <person name="Cox M.O."/>
        </authorList>
    </citation>
    <scope>NUCLEOTIDE SEQUENCE [LARGE SCALE GENOMIC DNA]</scope>
    <source>
        <strain evidence="7 8">1821L</strain>
    </source>
</reference>
<feature type="active site" evidence="6">
    <location>
        <position position="82"/>
    </location>
</feature>
<dbReference type="GO" id="GO:0009307">
    <property type="term" value="P:DNA restriction-modification system"/>
    <property type="evidence" value="ECO:0007669"/>
    <property type="project" value="UniProtKB-KW"/>
</dbReference>
<dbReference type="InterPro" id="IPR050390">
    <property type="entry name" value="C5-Methyltransferase"/>
</dbReference>
<evidence type="ECO:0000256" key="3">
    <source>
        <dbReference type="ARBA" id="ARBA00022679"/>
    </source>
</evidence>
<evidence type="ECO:0000256" key="6">
    <source>
        <dbReference type="PROSITE-ProRule" id="PRU01016"/>
    </source>
</evidence>
<dbReference type="OrthoDB" id="9813719at2"/>
<dbReference type="PRINTS" id="PR00105">
    <property type="entry name" value="C5METTRFRASE"/>
</dbReference>
<dbReference type="PANTHER" id="PTHR10629">
    <property type="entry name" value="CYTOSINE-SPECIFIC METHYLTRANSFERASE"/>
    <property type="match status" value="1"/>
</dbReference>
<dbReference type="SUPFAM" id="SSF53335">
    <property type="entry name" value="S-adenosyl-L-methionine-dependent methyltransferases"/>
    <property type="match status" value="1"/>
</dbReference>
<dbReference type="GO" id="GO:0003677">
    <property type="term" value="F:DNA binding"/>
    <property type="evidence" value="ECO:0007669"/>
    <property type="project" value="TreeGrafter"/>
</dbReference>
<dbReference type="Gene3D" id="3.40.50.150">
    <property type="entry name" value="Vaccinia Virus protein VP39"/>
    <property type="match status" value="1"/>
</dbReference>
<evidence type="ECO:0000256" key="2">
    <source>
        <dbReference type="ARBA" id="ARBA00022603"/>
    </source>
</evidence>
<dbReference type="AlphaFoldDB" id="A0A518V4X1"/>
<sequence>MGAALREIIVDNFAGGGGASTGIELATGQSVDIAINHDEDAIAMHQVNHPDTEHYCESVWDVNPVEAVKGRPVALCWLSPDCKHFSKAKGGKPKEKSIRGLAWVALRWAATVKPRVIMLENVEEFKTWGPLVKGGKPDPKKKGHTFNSFVNALKRQGYQVEWRELRACDYGAPTIRKRFFMIARCDERPIVWPKPTHGDPQSLEVQAGRLKPWRMAAEVIDWSIPCPSIFDTCEEIKEKYGLRAVRPLADKTLRRIAKGVQRYVIESEQPFIVGEQAGFITEHANGSNQRNMSVEQPMRTICAEVKGGHFALVTAFLAQYHTETASHEARGQTLDRPILTLDTSNRYALVTAFVAQQFKSSIGHPLNQPLGTVTTVNKASIVTAFLTKFYGSNTGQACIEPLHTVTTKDRFGLVTVHGQDYQIVDIGMRMLEPHELFAAQGFPAEYIIDRDINGEKQKKKPQVARCGNSVPPPFAKHLVKANLPELCAGSGKELKFERYKQQAVGQMSFSM</sequence>
<dbReference type="Pfam" id="PF00145">
    <property type="entry name" value="DNA_methylase"/>
    <property type="match status" value="2"/>
</dbReference>
<keyword evidence="3 6" id="KW-0808">Transferase</keyword>
<comment type="similarity">
    <text evidence="6">Belongs to the class I-like SAM-binding methyltransferase superfamily. C5-methyltransferase family.</text>
</comment>
<dbReference type="Proteomes" id="UP000319432">
    <property type="component" value="Chromosome"/>
</dbReference>